<evidence type="ECO:0000256" key="1">
    <source>
        <dbReference type="SAM" id="MobiDB-lite"/>
    </source>
</evidence>
<dbReference type="PROSITE" id="PS51318">
    <property type="entry name" value="TAT"/>
    <property type="match status" value="1"/>
</dbReference>
<feature type="region of interest" description="Disordered" evidence="1">
    <location>
        <begin position="26"/>
        <end position="74"/>
    </location>
</feature>
<name>A0A2Z3HA00_9BACT</name>
<dbReference type="InterPro" id="IPR006311">
    <property type="entry name" value="TAT_signal"/>
</dbReference>
<sequence length="317" mass="32535">MTASVTRRGAGLALLAVALGLAALPGCGGSTPNAPAEKKDEKKDDGKPAPKADDKKGTAPTAPAAEPKTTLGPVEPDAEKAAAAFLNDLGQGSAKADVLSPALLDAAGKPWEFDDEKANKLSPKAAEQWLRAAGAGRAFSPSLDRKQAGDVVYFRGALQPAGVYSLRLVKLGGAWKVDWLSLSSAELKPGAAAATADEALQEFAVSAFAEVLADATAMQRPLRAPLLARGLVPALRPVWAPPFDGDKAQGYDYSPSKLVLKAIEFGGGTSAFSVTKTGDATFAVAFTKPAGTKTVTVKLVKGTAPGEWLVSEVSEKG</sequence>
<feature type="compositionally biased region" description="Low complexity" evidence="1">
    <location>
        <begin position="58"/>
        <end position="70"/>
    </location>
</feature>
<proteinExistence type="predicted"/>
<feature type="chain" id="PRO_5016254591" description="Lipoprotein" evidence="2">
    <location>
        <begin position="29"/>
        <end position="317"/>
    </location>
</feature>
<evidence type="ECO:0000313" key="3">
    <source>
        <dbReference type="EMBL" id="AWM40446.1"/>
    </source>
</evidence>
<dbReference type="AlphaFoldDB" id="A0A2Z3HA00"/>
<evidence type="ECO:0000256" key="2">
    <source>
        <dbReference type="SAM" id="SignalP"/>
    </source>
</evidence>
<reference evidence="3 4" key="1">
    <citation type="submission" date="2018-01" db="EMBL/GenBank/DDBJ databases">
        <title>G. obscuriglobus.</title>
        <authorList>
            <person name="Franke J."/>
            <person name="Blomberg W."/>
            <person name="Selmecki A."/>
        </authorList>
    </citation>
    <scope>NUCLEOTIDE SEQUENCE [LARGE SCALE GENOMIC DNA]</scope>
    <source>
        <strain evidence="3 4">DSM 5831</strain>
    </source>
</reference>
<keyword evidence="4" id="KW-1185">Reference proteome</keyword>
<dbReference type="Proteomes" id="UP000245802">
    <property type="component" value="Chromosome"/>
</dbReference>
<gene>
    <name evidence="3" type="ORF">C1280_27985</name>
</gene>
<feature type="compositionally biased region" description="Basic and acidic residues" evidence="1">
    <location>
        <begin position="36"/>
        <end position="57"/>
    </location>
</feature>
<protein>
    <recommendedName>
        <fullName evidence="5">Lipoprotein</fullName>
    </recommendedName>
</protein>
<evidence type="ECO:0008006" key="5">
    <source>
        <dbReference type="Google" id="ProtNLM"/>
    </source>
</evidence>
<dbReference type="RefSeq" id="WP_109571265.1">
    <property type="nucleotide sequence ID" value="NZ_CP025958.1"/>
</dbReference>
<keyword evidence="2" id="KW-0732">Signal</keyword>
<dbReference type="EMBL" id="CP025958">
    <property type="protein sequence ID" value="AWM40446.1"/>
    <property type="molecule type" value="Genomic_DNA"/>
</dbReference>
<feature type="signal peptide" evidence="2">
    <location>
        <begin position="1"/>
        <end position="28"/>
    </location>
</feature>
<accession>A0A2Z3HA00</accession>
<dbReference type="OrthoDB" id="9913566at2"/>
<organism evidence="3 4">
    <name type="scientific">Gemmata obscuriglobus</name>
    <dbReference type="NCBI Taxonomy" id="114"/>
    <lineage>
        <taxon>Bacteria</taxon>
        <taxon>Pseudomonadati</taxon>
        <taxon>Planctomycetota</taxon>
        <taxon>Planctomycetia</taxon>
        <taxon>Gemmatales</taxon>
        <taxon>Gemmataceae</taxon>
        <taxon>Gemmata</taxon>
    </lineage>
</organism>
<dbReference type="KEGG" id="gog:C1280_27985"/>
<evidence type="ECO:0000313" key="4">
    <source>
        <dbReference type="Proteomes" id="UP000245802"/>
    </source>
</evidence>